<proteinExistence type="predicted"/>
<sequence length="407" mass="46490">MGNEELSTIPEKKSDEFIKSSVENLVPIPSEFEDTSENDSEYDLSLCNDFSSIDVLEGKSVIFSNPLSDSNNDFTSSNDESLSDEDVPENKVKINSNPLFEFDDKYISIDVNPLLDEVLENIENRDSYDSNVDKLDLLVTSLSDANDNECYDPCDDVDDIELLLHCDPSTPKMSVASILEGYTSRFCQCCGEIGYRFLTARYRCLGSITTWEDLTTCFLASFFPPRRTVKLCNDILMFQQHHGESLSEAWTRFKDLLQKVPHHGIDLWLYPYRETGAQKKGNQNPSKLFSPEYLSPASIIELNKNPSAPKCVHFVNSIVILSEESKFEEGETTIDITPKHSHNITKEAKNEVKEVIDEEESEVETDEEIKEILKEEEEDEDGKYFNSFPTMKELTHHEWLLKNPRPP</sequence>
<evidence type="ECO:0000259" key="2">
    <source>
        <dbReference type="Pfam" id="PF03732"/>
    </source>
</evidence>
<dbReference type="InterPro" id="IPR005162">
    <property type="entry name" value="Retrotrans_gag_dom"/>
</dbReference>
<reference evidence="3" key="1">
    <citation type="journal article" date="2019" name="Sci. Rep.">
        <title>Draft genome of Tanacetum cinerariifolium, the natural source of mosquito coil.</title>
        <authorList>
            <person name="Yamashiro T."/>
            <person name="Shiraishi A."/>
            <person name="Satake H."/>
            <person name="Nakayama K."/>
        </authorList>
    </citation>
    <scope>NUCLEOTIDE SEQUENCE</scope>
</reference>
<dbReference type="PANTHER" id="PTHR33223:SF11">
    <property type="entry name" value="ELEMENT PROTEIN, PUTATIVE-RELATED"/>
    <property type="match status" value="1"/>
</dbReference>
<organism evidence="3">
    <name type="scientific">Tanacetum cinerariifolium</name>
    <name type="common">Dalmatian daisy</name>
    <name type="synonym">Chrysanthemum cinerariifolium</name>
    <dbReference type="NCBI Taxonomy" id="118510"/>
    <lineage>
        <taxon>Eukaryota</taxon>
        <taxon>Viridiplantae</taxon>
        <taxon>Streptophyta</taxon>
        <taxon>Embryophyta</taxon>
        <taxon>Tracheophyta</taxon>
        <taxon>Spermatophyta</taxon>
        <taxon>Magnoliopsida</taxon>
        <taxon>eudicotyledons</taxon>
        <taxon>Gunneridae</taxon>
        <taxon>Pentapetalae</taxon>
        <taxon>asterids</taxon>
        <taxon>campanulids</taxon>
        <taxon>Asterales</taxon>
        <taxon>Asteraceae</taxon>
        <taxon>Asteroideae</taxon>
        <taxon>Anthemideae</taxon>
        <taxon>Anthemidinae</taxon>
        <taxon>Tanacetum</taxon>
    </lineage>
</organism>
<dbReference type="AlphaFoldDB" id="A0A6L2L0V6"/>
<dbReference type="PANTHER" id="PTHR33223">
    <property type="entry name" value="CCHC-TYPE DOMAIN-CONTAINING PROTEIN"/>
    <property type="match status" value="1"/>
</dbReference>
<name>A0A6L2L0V6_TANCI</name>
<dbReference type="EMBL" id="BKCJ010003404">
    <property type="protein sequence ID" value="GEU54889.1"/>
    <property type="molecule type" value="Genomic_DNA"/>
</dbReference>
<evidence type="ECO:0000256" key="1">
    <source>
        <dbReference type="SAM" id="Coils"/>
    </source>
</evidence>
<feature type="coiled-coil region" evidence="1">
    <location>
        <begin position="349"/>
        <end position="376"/>
    </location>
</feature>
<protein>
    <submittedName>
        <fullName evidence="3">Zinc finger, CCHC-type</fullName>
    </submittedName>
</protein>
<gene>
    <name evidence="3" type="ORF">Tci_026867</name>
</gene>
<dbReference type="Pfam" id="PF03732">
    <property type="entry name" value="Retrotrans_gag"/>
    <property type="match status" value="1"/>
</dbReference>
<feature type="domain" description="Retrotransposon gag" evidence="2">
    <location>
        <begin position="207"/>
        <end position="266"/>
    </location>
</feature>
<evidence type="ECO:0000313" key="3">
    <source>
        <dbReference type="EMBL" id="GEU54889.1"/>
    </source>
</evidence>
<comment type="caution">
    <text evidence="3">The sequence shown here is derived from an EMBL/GenBank/DDBJ whole genome shotgun (WGS) entry which is preliminary data.</text>
</comment>
<accession>A0A6L2L0V6</accession>
<keyword evidence="1" id="KW-0175">Coiled coil</keyword>